<accession>A0ABN1BJ40</accession>
<dbReference type="RefSeq" id="WP_087839297.1">
    <property type="nucleotide sequence ID" value="NZ_BAAAEN010000004.1"/>
</dbReference>
<evidence type="ECO:0000313" key="2">
    <source>
        <dbReference type="Proteomes" id="UP001501706"/>
    </source>
</evidence>
<sequence>MPGVDLQYVHDLDPRSIFDRMANLEFDAGEMSLSEYACGLARGDDRFVGIPVSRRACSAMATCA</sequence>
<protein>
    <submittedName>
        <fullName evidence="1">Uncharacterized protein</fullName>
    </submittedName>
</protein>
<gene>
    <name evidence="1" type="ORF">GCM10009097_14290</name>
</gene>
<evidence type="ECO:0000313" key="1">
    <source>
        <dbReference type="EMBL" id="GAA0499040.1"/>
    </source>
</evidence>
<keyword evidence="2" id="KW-1185">Reference proteome</keyword>
<reference evidence="1 2" key="1">
    <citation type="journal article" date="2019" name="Int. J. Syst. Evol. Microbiol.">
        <title>The Global Catalogue of Microorganisms (GCM) 10K type strain sequencing project: providing services to taxonomists for standard genome sequencing and annotation.</title>
        <authorList>
            <consortium name="The Broad Institute Genomics Platform"/>
            <consortium name="The Broad Institute Genome Sequencing Center for Infectious Disease"/>
            <person name="Wu L."/>
            <person name="Ma J."/>
        </authorList>
    </citation>
    <scope>NUCLEOTIDE SEQUENCE [LARGE SCALE GENOMIC DNA]</scope>
    <source>
        <strain evidence="1 2">JCM 14330</strain>
    </source>
</reference>
<comment type="caution">
    <text evidence="1">The sequence shown here is derived from an EMBL/GenBank/DDBJ whole genome shotgun (WGS) entry which is preliminary data.</text>
</comment>
<organism evidence="1 2">
    <name type="scientific">Pigmentiphaga daeguensis</name>
    <dbReference type="NCBI Taxonomy" id="414049"/>
    <lineage>
        <taxon>Bacteria</taxon>
        <taxon>Pseudomonadati</taxon>
        <taxon>Pseudomonadota</taxon>
        <taxon>Betaproteobacteria</taxon>
        <taxon>Burkholderiales</taxon>
        <taxon>Alcaligenaceae</taxon>
        <taxon>Pigmentiphaga</taxon>
    </lineage>
</organism>
<dbReference type="EMBL" id="BAAAEN010000004">
    <property type="protein sequence ID" value="GAA0499040.1"/>
    <property type="molecule type" value="Genomic_DNA"/>
</dbReference>
<name>A0ABN1BJ40_9BURK</name>
<dbReference type="Proteomes" id="UP001501706">
    <property type="component" value="Unassembled WGS sequence"/>
</dbReference>
<proteinExistence type="predicted"/>